<evidence type="ECO:0000313" key="2">
    <source>
        <dbReference type="EMBL" id="XBJ28781.1"/>
    </source>
</evidence>
<dbReference type="AlphaFoldDB" id="A0AAU7E5M1"/>
<keyword evidence="1" id="KW-1133">Transmembrane helix</keyword>
<sequence>MKKAYALLASISLLIVFIFFISLSLQMSSYYPRQIKDLYLYIQANILATNAKELAKYFLYIAKKQNKECLERVEFNYPNVQSIIRIDYFYSVATCKNYSLAPINQDINLSKDNVINVNISIYLNKDKEVNEEIFINKKLILFPK</sequence>
<keyword evidence="1" id="KW-0472">Membrane</keyword>
<evidence type="ECO:0000256" key="1">
    <source>
        <dbReference type="SAM" id="Phobius"/>
    </source>
</evidence>
<proteinExistence type="predicted"/>
<dbReference type="EMBL" id="CP155620">
    <property type="protein sequence ID" value="XBJ28781.1"/>
    <property type="molecule type" value="Genomic_DNA"/>
</dbReference>
<gene>
    <name evidence="2" type="ORF">AAH949_06715</name>
</gene>
<name>A0AAU7E5M1_9BACT</name>
<keyword evidence="1" id="KW-0812">Transmembrane</keyword>
<organism evidence="2">
    <name type="scientific">Campylobacter sp. CCS1377</name>
    <dbReference type="NCBI Taxonomy" id="3158229"/>
    <lineage>
        <taxon>Bacteria</taxon>
        <taxon>Pseudomonadati</taxon>
        <taxon>Campylobacterota</taxon>
        <taxon>Epsilonproteobacteria</taxon>
        <taxon>Campylobacterales</taxon>
        <taxon>Campylobacteraceae</taxon>
        <taxon>Campylobacter</taxon>
    </lineage>
</organism>
<feature type="transmembrane region" description="Helical" evidence="1">
    <location>
        <begin position="6"/>
        <end position="25"/>
    </location>
</feature>
<reference evidence="2" key="1">
    <citation type="submission" date="2024-05" db="EMBL/GenBank/DDBJ databases">
        <title>Campylobacter coli isolated from environmental waters in Slovenia.</title>
        <authorList>
            <person name="Zautner A.E."/>
            <person name="Bunk B."/>
            <person name="Riedel T."/>
            <person name="Sproeer C."/>
        </authorList>
    </citation>
    <scope>NUCLEOTIDE SEQUENCE</scope>
    <source>
        <strain evidence="2">CCS1377</strain>
    </source>
</reference>
<dbReference type="RefSeq" id="WP_348518312.1">
    <property type="nucleotide sequence ID" value="NZ_CP155620.1"/>
</dbReference>
<accession>A0AAU7E5M1</accession>
<evidence type="ECO:0008006" key="3">
    <source>
        <dbReference type="Google" id="ProtNLM"/>
    </source>
</evidence>
<protein>
    <recommendedName>
        <fullName evidence="3">Periplasmic protein</fullName>
    </recommendedName>
</protein>